<comment type="caution">
    <text evidence="1">The sequence shown here is derived from an EMBL/GenBank/DDBJ whole genome shotgun (WGS) entry which is preliminary data.</text>
</comment>
<keyword evidence="2" id="KW-1185">Reference proteome</keyword>
<protein>
    <submittedName>
        <fullName evidence="1">Uncharacterized protein</fullName>
    </submittedName>
</protein>
<organism evidence="1 2">
    <name type="scientific">Mesorhizobium metallidurans STM 2683</name>
    <dbReference type="NCBI Taxonomy" id="1297569"/>
    <lineage>
        <taxon>Bacteria</taxon>
        <taxon>Pseudomonadati</taxon>
        <taxon>Pseudomonadota</taxon>
        <taxon>Alphaproteobacteria</taxon>
        <taxon>Hyphomicrobiales</taxon>
        <taxon>Phyllobacteriaceae</taxon>
        <taxon>Mesorhizobium</taxon>
    </lineage>
</organism>
<proteinExistence type="predicted"/>
<name>M5ENF3_9HYPH</name>
<dbReference type="Proteomes" id="UP000012062">
    <property type="component" value="Unassembled WGS sequence"/>
</dbReference>
<dbReference type="AlphaFoldDB" id="M5ENF3"/>
<accession>M5ENF3</accession>
<reference evidence="1 2" key="1">
    <citation type="submission" date="2013-02" db="EMBL/GenBank/DDBJ databases">
        <authorList>
            <person name="Genoscope - CEA"/>
        </authorList>
    </citation>
    <scope>NUCLEOTIDE SEQUENCE [LARGE SCALE GENOMIC DNA]</scope>
    <source>
        <strain evidence="1 2">STM 2683</strain>
    </source>
</reference>
<evidence type="ECO:0000313" key="1">
    <source>
        <dbReference type="EMBL" id="CCV05705.1"/>
    </source>
</evidence>
<gene>
    <name evidence="1" type="ORF">MESS2_1640033</name>
</gene>
<sequence>MVEAHGDVLARNGVEQKPNQFFVLATAGNVAAGDISFAAGLLHPTGGFAHVFVFVQIGDQDVRTFTRECVATAVPMPESAPVISATRSVSLPLPRCFPRHGPAENPSGQCSQVCLAAARAAAARCVCAGDDPAFSLLQLFWLELGLRRSDFVIGPLSGFRAAAPFLSLARLVATLCSAELSFAVPLSPLFSGRS</sequence>
<evidence type="ECO:0000313" key="2">
    <source>
        <dbReference type="Proteomes" id="UP000012062"/>
    </source>
</evidence>
<dbReference type="STRING" id="1297569.MESS2_1640033"/>
<dbReference type="EMBL" id="CAUM01000073">
    <property type="protein sequence ID" value="CCV05705.1"/>
    <property type="molecule type" value="Genomic_DNA"/>
</dbReference>